<keyword evidence="3" id="KW-1185">Reference proteome</keyword>
<feature type="region of interest" description="Disordered" evidence="1">
    <location>
        <begin position="38"/>
        <end position="64"/>
    </location>
</feature>
<evidence type="ECO:0000313" key="2">
    <source>
        <dbReference type="EMBL" id="GBO05426.1"/>
    </source>
</evidence>
<gene>
    <name evidence="2" type="ORF">AVEN_226386_1</name>
</gene>
<dbReference type="Proteomes" id="UP000499080">
    <property type="component" value="Unassembled WGS sequence"/>
</dbReference>
<proteinExistence type="predicted"/>
<dbReference type="EMBL" id="BGPR01032077">
    <property type="protein sequence ID" value="GBO05426.1"/>
    <property type="molecule type" value="Genomic_DNA"/>
</dbReference>
<dbReference type="AlphaFoldDB" id="A0A4Y2U1A5"/>
<organism evidence="2 3">
    <name type="scientific">Araneus ventricosus</name>
    <name type="common">Orbweaver spider</name>
    <name type="synonym">Epeira ventricosa</name>
    <dbReference type="NCBI Taxonomy" id="182803"/>
    <lineage>
        <taxon>Eukaryota</taxon>
        <taxon>Metazoa</taxon>
        <taxon>Ecdysozoa</taxon>
        <taxon>Arthropoda</taxon>
        <taxon>Chelicerata</taxon>
        <taxon>Arachnida</taxon>
        <taxon>Araneae</taxon>
        <taxon>Araneomorphae</taxon>
        <taxon>Entelegynae</taxon>
        <taxon>Araneoidea</taxon>
        <taxon>Araneidae</taxon>
        <taxon>Araneus</taxon>
    </lineage>
</organism>
<evidence type="ECO:0000256" key="1">
    <source>
        <dbReference type="SAM" id="MobiDB-lite"/>
    </source>
</evidence>
<comment type="caution">
    <text evidence="2">The sequence shown here is derived from an EMBL/GenBank/DDBJ whole genome shotgun (WGS) entry which is preliminary data.</text>
</comment>
<sequence>MINSAATISSILQLTDSTRPAPFELIIKGRSVAVVKPFQSGPTAEGHGVERSMSKGGHPGRTQWTSANEWAARHAERDGGMSQDRKLLGFHCKREQI</sequence>
<accession>A0A4Y2U1A5</accession>
<evidence type="ECO:0000313" key="3">
    <source>
        <dbReference type="Proteomes" id="UP000499080"/>
    </source>
</evidence>
<name>A0A4Y2U1A5_ARAVE</name>
<protein>
    <submittedName>
        <fullName evidence="2">Uncharacterized protein</fullName>
    </submittedName>
</protein>
<reference evidence="2 3" key="1">
    <citation type="journal article" date="2019" name="Sci. Rep.">
        <title>Orb-weaving spider Araneus ventricosus genome elucidates the spidroin gene catalogue.</title>
        <authorList>
            <person name="Kono N."/>
            <person name="Nakamura H."/>
            <person name="Ohtoshi R."/>
            <person name="Moran D.A.P."/>
            <person name="Shinohara A."/>
            <person name="Yoshida Y."/>
            <person name="Fujiwara M."/>
            <person name="Mori M."/>
            <person name="Tomita M."/>
            <person name="Arakawa K."/>
        </authorList>
    </citation>
    <scope>NUCLEOTIDE SEQUENCE [LARGE SCALE GENOMIC DNA]</scope>
</reference>